<dbReference type="Proteomes" id="UP000269323">
    <property type="component" value="Segment"/>
</dbReference>
<name>A0A386KSW6_9CAUD</name>
<reference evidence="1 2" key="1">
    <citation type="submission" date="2018-08" db="EMBL/GenBank/DDBJ databases">
        <title>The isolation and characterization of a novel rhizosphere caulophage that is similar to lambdoid phages.</title>
        <authorList>
            <person name="Berrios L."/>
            <person name="Ely B."/>
        </authorList>
    </citation>
    <scope>NUCLEOTIDE SEQUENCE [LARGE SCALE GENOMIC DNA]</scope>
</reference>
<evidence type="ECO:0008006" key="3">
    <source>
        <dbReference type="Google" id="ProtNLM"/>
    </source>
</evidence>
<accession>A0A386KSW6</accession>
<dbReference type="EMBL" id="MH884648">
    <property type="protein sequence ID" value="AYD87661.1"/>
    <property type="molecule type" value="Genomic_DNA"/>
</dbReference>
<sequence>MRGGNMDLRLEIQRAVQTRSRSGDVKTDGWVKVGEVWAEQMSVKAAERYLSQQVVAEAEIAFRMREWPGPTLFGPEERFRLLDGGTPQYVSAVMQARGRRSNGGFVVLASSRREITRADGAAVGEE</sequence>
<keyword evidence="2" id="KW-1185">Reference proteome</keyword>
<dbReference type="InterPro" id="IPR008767">
    <property type="entry name" value="Phage_SPP1_head-tail_adaptor"/>
</dbReference>
<proteinExistence type="predicted"/>
<evidence type="ECO:0000313" key="1">
    <source>
        <dbReference type="EMBL" id="AYD87661.1"/>
    </source>
</evidence>
<evidence type="ECO:0000313" key="2">
    <source>
        <dbReference type="Proteomes" id="UP000269323"/>
    </source>
</evidence>
<dbReference type="Pfam" id="PF05521">
    <property type="entry name" value="Phage_HCP"/>
    <property type="match status" value="1"/>
</dbReference>
<protein>
    <recommendedName>
        <fullName evidence="3">Head-tail adaptor protein</fullName>
    </recommendedName>
</protein>
<dbReference type="Gene3D" id="2.40.10.270">
    <property type="entry name" value="Bacteriophage SPP1 head-tail adaptor protein"/>
    <property type="match status" value="1"/>
</dbReference>
<dbReference type="InterPro" id="IPR038666">
    <property type="entry name" value="SSP1_head-tail_sf"/>
</dbReference>
<organism evidence="1 2">
    <name type="scientific">Caulobacter phage Kronos</name>
    <dbReference type="NCBI Taxonomy" id="2340873"/>
    <lineage>
        <taxon>Viruses</taxon>
        <taxon>Duplodnaviria</taxon>
        <taxon>Heunggongvirae</taxon>
        <taxon>Uroviricota</taxon>
        <taxon>Caudoviricetes</taxon>
        <taxon>Caudoviricetes incertae sedis</taxon>
        <taxon>Kronosvirus</taxon>
        <taxon>Kronosvirus pelion</taxon>
    </lineage>
</organism>